<dbReference type="OrthoDB" id="8123891at2759"/>
<feature type="compositionally biased region" description="Polar residues" evidence="1">
    <location>
        <begin position="299"/>
        <end position="308"/>
    </location>
</feature>
<dbReference type="Proteomes" id="UP001153636">
    <property type="component" value="Chromosome 5"/>
</dbReference>
<sequence>MEIKSILDVVDVDFYKKTDEELLTWLVNKNLIKQLFNDLTTVQREANNVLKRHLKGLRTNTNRYYIKGERLFVDNKVKTVQELLEFEQAEAEAIRSQVHPNSAPETPTPTISVQNLKPPVIQNNLKAIVQGEFSVKHTNRTTILFVDGKEDYEKVLNNVKTEKKANHIYTAYNDKSHAFVLRGPAEGTKIQDIKDNLAEEHEIVAREVYKMKTKERPLYLVVTELAITLDYINKNTRRVLYTRVTWEIRKSVKQIIQCHTCQEWGHATANWDVNPSSSNLNHDTNDDSSGSSSLSTISEDVTTGDFNYSPSESDAEESDAESSTSSESQVPSSSEPQVPSSSLPNDTLIQEKEALRSFFNIPTSERFSTTVRIGLSLIANVDLKNVLQTRILVSFNVK</sequence>
<protein>
    <submittedName>
        <fullName evidence="2">Uncharacterized protein</fullName>
    </submittedName>
</protein>
<evidence type="ECO:0000256" key="1">
    <source>
        <dbReference type="SAM" id="MobiDB-lite"/>
    </source>
</evidence>
<feature type="compositionally biased region" description="Low complexity" evidence="1">
    <location>
        <begin position="321"/>
        <end position="342"/>
    </location>
</feature>
<evidence type="ECO:0000313" key="2">
    <source>
        <dbReference type="EMBL" id="CAH1110846.1"/>
    </source>
</evidence>
<proteinExistence type="predicted"/>
<organism evidence="2 3">
    <name type="scientific">Psylliodes chrysocephalus</name>
    <dbReference type="NCBI Taxonomy" id="3402493"/>
    <lineage>
        <taxon>Eukaryota</taxon>
        <taxon>Metazoa</taxon>
        <taxon>Ecdysozoa</taxon>
        <taxon>Arthropoda</taxon>
        <taxon>Hexapoda</taxon>
        <taxon>Insecta</taxon>
        <taxon>Pterygota</taxon>
        <taxon>Neoptera</taxon>
        <taxon>Endopterygota</taxon>
        <taxon>Coleoptera</taxon>
        <taxon>Polyphaga</taxon>
        <taxon>Cucujiformia</taxon>
        <taxon>Chrysomeloidea</taxon>
        <taxon>Chrysomelidae</taxon>
        <taxon>Galerucinae</taxon>
        <taxon>Alticini</taxon>
        <taxon>Psylliodes</taxon>
    </lineage>
</organism>
<gene>
    <name evidence="2" type="ORF">PSYICH_LOCUS11370</name>
</gene>
<keyword evidence="3" id="KW-1185">Reference proteome</keyword>
<feature type="compositionally biased region" description="Low complexity" evidence="1">
    <location>
        <begin position="288"/>
        <end position="298"/>
    </location>
</feature>
<evidence type="ECO:0000313" key="3">
    <source>
        <dbReference type="Proteomes" id="UP001153636"/>
    </source>
</evidence>
<accession>A0A9P0D6Q9</accession>
<feature type="region of interest" description="Disordered" evidence="1">
    <location>
        <begin position="277"/>
        <end position="344"/>
    </location>
</feature>
<dbReference type="EMBL" id="OV651817">
    <property type="protein sequence ID" value="CAH1110846.1"/>
    <property type="molecule type" value="Genomic_DNA"/>
</dbReference>
<name>A0A9P0D6Q9_9CUCU</name>
<dbReference type="AlphaFoldDB" id="A0A9P0D6Q9"/>
<reference evidence="2" key="1">
    <citation type="submission" date="2022-01" db="EMBL/GenBank/DDBJ databases">
        <authorList>
            <person name="King R."/>
        </authorList>
    </citation>
    <scope>NUCLEOTIDE SEQUENCE</scope>
</reference>